<evidence type="ECO:0000256" key="8">
    <source>
        <dbReference type="ARBA" id="ARBA00023224"/>
    </source>
</evidence>
<comment type="similarity">
    <text evidence="9">Belongs to the G-protein coupled receptor 1 family.</text>
</comment>
<evidence type="ECO:0000256" key="2">
    <source>
        <dbReference type="ARBA" id="ARBA00022475"/>
    </source>
</evidence>
<dbReference type="PROSITE" id="PS50262">
    <property type="entry name" value="G_PROTEIN_RECEP_F1_2"/>
    <property type="match status" value="1"/>
</dbReference>
<dbReference type="AlphaFoldDB" id="A0A1I8BTW6"/>
<name>A0A1I8BTW6_MELHA</name>
<evidence type="ECO:0000256" key="9">
    <source>
        <dbReference type="RuleBase" id="RU000688"/>
    </source>
</evidence>
<sequence>MFYNQTHIFSTIFSQKQQTKALPTFLIFLLTIPSLLIISLTVFGNLLVLLFKARVGRKNTTLLVWNLGLTDFLVGLFVLPVGAIYLTQRKWIFGRLMCRIWVGADVTFCTCSVVTICVISVDRYFAVTKPLRYKSLVTTFKIVVVIVCIWIFSFGVLLCTVRWDLEWSQNSDTCFAGHEIRYLAHSVVFAFFLPASVTLTLYWRIYRLARNRQKALDRGFLMILGHNMNFLTNTLSQTTALRVHVGKNKGMVEQQRRVLRTHERIAKTLGVISCSFLFCWLPFFTLYLLNYKCSGCFPSLIIDIASWLGYCNSMLNPIIYSFTVREFKRSALCAILPLWKGIYQICPKRICKPPDPHSAQRIVRKKQQQLTKTNQQTLAITKKQNFLLPENCINKRYVPPREKEKGAISSLMVSANCVTSALMGNEEKGGNNKNKNEKNKLEENERFLNRKEENKLQEENKKYSFEESQMLNRNGMVTSTLLLATTNKVPKKFVTANSLPAPEYISTDEEEEQETEEYFTNEEEIIFRMPCKMSVKRNIKKNKKRRHSSLPGISQIKTTEKSKNKKIFKGWKGQQQQNNYHSRTTSSPIGILRKATARLRNQFMRSRSSNNINGKIKENNNLKIQEINNLQERGELLKENKNNIKIEKIKNDQNFNFYIVCNTNEINV</sequence>
<evidence type="ECO:0000256" key="10">
    <source>
        <dbReference type="SAM" id="Coils"/>
    </source>
</evidence>
<evidence type="ECO:0000256" key="6">
    <source>
        <dbReference type="ARBA" id="ARBA00023136"/>
    </source>
</evidence>
<protein>
    <submittedName>
        <fullName evidence="15">G_PROTEIN_RECEP_F1_2 domain-containing protein</fullName>
    </submittedName>
</protein>
<keyword evidence="14" id="KW-1185">Reference proteome</keyword>
<dbReference type="Gene3D" id="1.20.1070.10">
    <property type="entry name" value="Rhodopsin 7-helix transmembrane proteins"/>
    <property type="match status" value="1"/>
</dbReference>
<dbReference type="Pfam" id="PF00001">
    <property type="entry name" value="7tm_1"/>
    <property type="match status" value="1"/>
</dbReference>
<feature type="transmembrane region" description="Helical" evidence="12">
    <location>
        <begin position="183"/>
        <end position="203"/>
    </location>
</feature>
<dbReference type="PANTHER" id="PTHR24248">
    <property type="entry name" value="ADRENERGIC RECEPTOR-RELATED G-PROTEIN COUPLED RECEPTOR"/>
    <property type="match status" value="1"/>
</dbReference>
<evidence type="ECO:0000256" key="11">
    <source>
        <dbReference type="SAM" id="MobiDB-lite"/>
    </source>
</evidence>
<evidence type="ECO:0000256" key="7">
    <source>
        <dbReference type="ARBA" id="ARBA00023170"/>
    </source>
</evidence>
<dbReference type="InterPro" id="IPR017452">
    <property type="entry name" value="GPCR_Rhodpsn_7TM"/>
</dbReference>
<organism evidence="14 15">
    <name type="scientific">Meloidogyne hapla</name>
    <name type="common">Root-knot nematode worm</name>
    <dbReference type="NCBI Taxonomy" id="6305"/>
    <lineage>
        <taxon>Eukaryota</taxon>
        <taxon>Metazoa</taxon>
        <taxon>Ecdysozoa</taxon>
        <taxon>Nematoda</taxon>
        <taxon>Chromadorea</taxon>
        <taxon>Rhabditida</taxon>
        <taxon>Tylenchina</taxon>
        <taxon>Tylenchomorpha</taxon>
        <taxon>Tylenchoidea</taxon>
        <taxon>Meloidogynidae</taxon>
        <taxon>Meloidogyninae</taxon>
        <taxon>Meloidogyne</taxon>
    </lineage>
</organism>
<dbReference type="InterPro" id="IPR000276">
    <property type="entry name" value="GPCR_Rhodpsn"/>
</dbReference>
<dbReference type="Proteomes" id="UP000095281">
    <property type="component" value="Unplaced"/>
</dbReference>
<feature type="domain" description="G-protein coupled receptors family 1 profile" evidence="13">
    <location>
        <begin position="41"/>
        <end position="320"/>
    </location>
</feature>
<dbReference type="GO" id="GO:0007200">
    <property type="term" value="P:phospholipase C-activating G protein-coupled receptor signaling pathway"/>
    <property type="evidence" value="ECO:0007669"/>
    <property type="project" value="TreeGrafter"/>
</dbReference>
<evidence type="ECO:0000256" key="12">
    <source>
        <dbReference type="SAM" id="Phobius"/>
    </source>
</evidence>
<dbReference type="CDD" id="cd14967">
    <property type="entry name" value="7tmA_amine_R-like"/>
    <property type="match status" value="1"/>
</dbReference>
<evidence type="ECO:0000256" key="1">
    <source>
        <dbReference type="ARBA" id="ARBA00004651"/>
    </source>
</evidence>
<feature type="transmembrane region" description="Helical" evidence="12">
    <location>
        <begin position="63"/>
        <end position="88"/>
    </location>
</feature>
<dbReference type="WBParaSite" id="MhA1_Contig592.frz3.fgene2">
    <property type="protein sequence ID" value="MhA1_Contig592.frz3.fgene2"/>
    <property type="gene ID" value="MhA1_Contig592.frz3.fgene2"/>
</dbReference>
<dbReference type="GO" id="GO:0007204">
    <property type="term" value="P:positive regulation of cytosolic calcium ion concentration"/>
    <property type="evidence" value="ECO:0007669"/>
    <property type="project" value="TreeGrafter"/>
</dbReference>
<dbReference type="PRINTS" id="PR00237">
    <property type="entry name" value="GPCRRHODOPSN"/>
</dbReference>
<evidence type="ECO:0000259" key="13">
    <source>
        <dbReference type="PROSITE" id="PS50262"/>
    </source>
</evidence>
<dbReference type="GO" id="GO:0043410">
    <property type="term" value="P:positive regulation of MAPK cascade"/>
    <property type="evidence" value="ECO:0007669"/>
    <property type="project" value="TreeGrafter"/>
</dbReference>
<feature type="transmembrane region" description="Helical" evidence="12">
    <location>
        <begin position="25"/>
        <end position="51"/>
    </location>
</feature>
<accession>A0A1I8BTW6</accession>
<dbReference type="OMA" id="RTIVIIW"/>
<keyword evidence="4 12" id="KW-1133">Transmembrane helix</keyword>
<evidence type="ECO:0000256" key="4">
    <source>
        <dbReference type="ARBA" id="ARBA00022989"/>
    </source>
</evidence>
<dbReference type="SUPFAM" id="SSF81321">
    <property type="entry name" value="Family A G protein-coupled receptor-like"/>
    <property type="match status" value="1"/>
</dbReference>
<evidence type="ECO:0000256" key="3">
    <source>
        <dbReference type="ARBA" id="ARBA00022692"/>
    </source>
</evidence>
<dbReference type="GO" id="GO:0004937">
    <property type="term" value="F:alpha1-adrenergic receptor activity"/>
    <property type="evidence" value="ECO:0007669"/>
    <property type="project" value="TreeGrafter"/>
</dbReference>
<dbReference type="PROSITE" id="PS00237">
    <property type="entry name" value="G_PROTEIN_RECEP_F1_1"/>
    <property type="match status" value="1"/>
</dbReference>
<feature type="coiled-coil region" evidence="10">
    <location>
        <begin position="613"/>
        <end position="647"/>
    </location>
</feature>
<keyword evidence="7 9" id="KW-0675">Receptor</keyword>
<evidence type="ECO:0000313" key="15">
    <source>
        <dbReference type="WBParaSite" id="MhA1_Contig592.frz3.fgene2"/>
    </source>
</evidence>
<evidence type="ECO:0000256" key="5">
    <source>
        <dbReference type="ARBA" id="ARBA00023040"/>
    </source>
</evidence>
<evidence type="ECO:0000313" key="14">
    <source>
        <dbReference type="Proteomes" id="UP000095281"/>
    </source>
</evidence>
<keyword evidence="5 9" id="KW-0297">G-protein coupled receptor</keyword>
<keyword evidence="2" id="KW-1003">Cell membrane</keyword>
<keyword evidence="6 12" id="KW-0472">Membrane</keyword>
<keyword evidence="3 9" id="KW-0812">Transmembrane</keyword>
<feature type="transmembrane region" description="Helical" evidence="12">
    <location>
        <begin position="100"/>
        <end position="121"/>
    </location>
</feature>
<dbReference type="PANTHER" id="PTHR24248:SF72">
    <property type="entry name" value="G-PROTEIN COUPLED RECEPTORS FAMILY 1 PROFILE DOMAIN-CONTAINING PROTEIN"/>
    <property type="match status" value="1"/>
</dbReference>
<dbReference type="GO" id="GO:0005886">
    <property type="term" value="C:plasma membrane"/>
    <property type="evidence" value="ECO:0007669"/>
    <property type="project" value="UniProtKB-SubCell"/>
</dbReference>
<feature type="compositionally biased region" description="Basic and acidic residues" evidence="11">
    <location>
        <begin position="425"/>
        <end position="455"/>
    </location>
</feature>
<comment type="subcellular location">
    <subcellularLocation>
        <location evidence="1">Cell membrane</location>
        <topology evidence="1">Multi-pass membrane protein</topology>
    </subcellularLocation>
</comment>
<feature type="transmembrane region" description="Helical" evidence="12">
    <location>
        <begin position="265"/>
        <end position="289"/>
    </location>
</feature>
<dbReference type="GO" id="GO:0007267">
    <property type="term" value="P:cell-cell signaling"/>
    <property type="evidence" value="ECO:0007669"/>
    <property type="project" value="TreeGrafter"/>
</dbReference>
<keyword evidence="8 9" id="KW-0807">Transducer</keyword>
<dbReference type="GO" id="GO:0071880">
    <property type="term" value="P:adenylate cyclase-activating adrenergic receptor signaling pathway"/>
    <property type="evidence" value="ECO:0007669"/>
    <property type="project" value="TreeGrafter"/>
</dbReference>
<reference evidence="15" key="1">
    <citation type="submission" date="2016-11" db="UniProtKB">
        <authorList>
            <consortium name="WormBaseParasite"/>
        </authorList>
    </citation>
    <scope>IDENTIFICATION</scope>
</reference>
<keyword evidence="10" id="KW-0175">Coiled coil</keyword>
<feature type="region of interest" description="Disordered" evidence="11">
    <location>
        <begin position="423"/>
        <end position="455"/>
    </location>
</feature>
<proteinExistence type="inferred from homology"/>
<feature type="transmembrane region" description="Helical" evidence="12">
    <location>
        <begin position="142"/>
        <end position="163"/>
    </location>
</feature>